<dbReference type="AlphaFoldDB" id="A0A5E4SGD6"/>
<dbReference type="SUPFAM" id="SSF46785">
    <property type="entry name" value="Winged helix' DNA-binding domain"/>
    <property type="match status" value="1"/>
</dbReference>
<accession>A0A5E4SGD6</accession>
<keyword evidence="2" id="KW-1185">Reference proteome</keyword>
<evidence type="ECO:0000313" key="2">
    <source>
        <dbReference type="Proteomes" id="UP000343317"/>
    </source>
</evidence>
<gene>
    <name evidence="1" type="ORF">PHO31112_00775</name>
</gene>
<evidence type="ECO:0000313" key="1">
    <source>
        <dbReference type="EMBL" id="VVD74727.1"/>
    </source>
</evidence>
<organism evidence="1 2">
    <name type="scientific">Pandoraea horticolens</name>
    <dbReference type="NCBI Taxonomy" id="2508298"/>
    <lineage>
        <taxon>Bacteria</taxon>
        <taxon>Pseudomonadati</taxon>
        <taxon>Pseudomonadota</taxon>
        <taxon>Betaproteobacteria</taxon>
        <taxon>Burkholderiales</taxon>
        <taxon>Burkholderiaceae</taxon>
        <taxon>Pandoraea</taxon>
    </lineage>
</organism>
<dbReference type="Gene3D" id="1.10.10.10">
    <property type="entry name" value="Winged helix-like DNA-binding domain superfamily/Winged helix DNA-binding domain"/>
    <property type="match status" value="1"/>
</dbReference>
<reference evidence="1 2" key="1">
    <citation type="submission" date="2019-08" db="EMBL/GenBank/DDBJ databases">
        <authorList>
            <person name="Peeters C."/>
        </authorList>
    </citation>
    <scope>NUCLEOTIDE SEQUENCE [LARGE SCALE GENOMIC DNA]</scope>
    <source>
        <strain evidence="1 2">LMG 31112</strain>
    </source>
</reference>
<name>A0A5E4SGD6_9BURK</name>
<dbReference type="InterPro" id="IPR036388">
    <property type="entry name" value="WH-like_DNA-bd_sf"/>
</dbReference>
<dbReference type="Proteomes" id="UP000343317">
    <property type="component" value="Unassembled WGS sequence"/>
</dbReference>
<dbReference type="RefSeq" id="WP_150619317.1">
    <property type="nucleotide sequence ID" value="NZ_CABPSM010000002.1"/>
</dbReference>
<proteinExistence type="predicted"/>
<dbReference type="EMBL" id="CABPSM010000002">
    <property type="protein sequence ID" value="VVD74727.1"/>
    <property type="molecule type" value="Genomic_DNA"/>
</dbReference>
<protein>
    <submittedName>
        <fullName evidence="1">Helix-turn-helix domain-containing protein</fullName>
    </submittedName>
</protein>
<dbReference type="InterPro" id="IPR036390">
    <property type="entry name" value="WH_DNA-bd_sf"/>
</dbReference>
<dbReference type="Pfam" id="PF13730">
    <property type="entry name" value="HTH_36"/>
    <property type="match status" value="1"/>
</dbReference>
<sequence>MSSHRVNQAWGVELRHTEKIVLLALSHHAVMSTGESQPKVSRLARDCGMSESAVRESIKALEAAGHIATVPVRRGVTLFRVLGAQNGSQA</sequence>